<gene>
    <name evidence="2" type="ORF">Tci_657123</name>
</gene>
<proteinExistence type="predicted"/>
<comment type="caution">
    <text evidence="2">The sequence shown here is derived from an EMBL/GenBank/DDBJ whole genome shotgun (WGS) entry which is preliminary data.</text>
</comment>
<protein>
    <submittedName>
        <fullName evidence="2">Uncharacterized protein</fullName>
    </submittedName>
</protein>
<feature type="region of interest" description="Disordered" evidence="1">
    <location>
        <begin position="171"/>
        <end position="269"/>
    </location>
</feature>
<evidence type="ECO:0000313" key="2">
    <source>
        <dbReference type="EMBL" id="GFA85151.1"/>
    </source>
</evidence>
<feature type="compositionally biased region" description="Low complexity" evidence="1">
    <location>
        <begin position="234"/>
        <end position="246"/>
    </location>
</feature>
<feature type="non-terminal residue" evidence="2">
    <location>
        <position position="269"/>
    </location>
</feature>
<dbReference type="EMBL" id="BKCJ010500422">
    <property type="protein sequence ID" value="GFA85151.1"/>
    <property type="molecule type" value="Genomic_DNA"/>
</dbReference>
<feature type="compositionally biased region" description="Gly residues" evidence="1">
    <location>
        <begin position="203"/>
        <end position="215"/>
    </location>
</feature>
<sequence>MNPPTTSESSAGDSSFESSAGPSRKRCRSHDATVTSFIPALGALVPSRADLILPRKRFRDSISPEASVEEYIDAYVLADIKADATTIVVAVDIDVEAGVDTGIDRKVDVGVDIKDEVEGEVESSARGTMKVGVDVVAEIDVPDGMLMPDVVERLEQALAAYEANCAAELAVESQSQNGDDDDNENVGGNGNENGEGNGDENGRGNGNRNRGGNGNGNLNRKWQGHYRSDCPKLKNQNRGNKTGNKTNKARGKAYVLEGGEANPDSNVVT</sequence>
<feature type="compositionally biased region" description="Gly residues" evidence="1">
    <location>
        <begin position="187"/>
        <end position="196"/>
    </location>
</feature>
<organism evidence="2">
    <name type="scientific">Tanacetum cinerariifolium</name>
    <name type="common">Dalmatian daisy</name>
    <name type="synonym">Chrysanthemum cinerariifolium</name>
    <dbReference type="NCBI Taxonomy" id="118510"/>
    <lineage>
        <taxon>Eukaryota</taxon>
        <taxon>Viridiplantae</taxon>
        <taxon>Streptophyta</taxon>
        <taxon>Embryophyta</taxon>
        <taxon>Tracheophyta</taxon>
        <taxon>Spermatophyta</taxon>
        <taxon>Magnoliopsida</taxon>
        <taxon>eudicotyledons</taxon>
        <taxon>Gunneridae</taxon>
        <taxon>Pentapetalae</taxon>
        <taxon>asterids</taxon>
        <taxon>campanulids</taxon>
        <taxon>Asterales</taxon>
        <taxon>Asteraceae</taxon>
        <taxon>Asteroideae</taxon>
        <taxon>Anthemideae</taxon>
        <taxon>Anthemidinae</taxon>
        <taxon>Tanacetum</taxon>
    </lineage>
</organism>
<feature type="region of interest" description="Disordered" evidence="1">
    <location>
        <begin position="1"/>
        <end position="28"/>
    </location>
</feature>
<feature type="compositionally biased region" description="Low complexity" evidence="1">
    <location>
        <begin position="7"/>
        <end position="21"/>
    </location>
</feature>
<reference evidence="2" key="1">
    <citation type="journal article" date="2019" name="Sci. Rep.">
        <title>Draft genome of Tanacetum cinerariifolium, the natural source of mosquito coil.</title>
        <authorList>
            <person name="Yamashiro T."/>
            <person name="Shiraishi A."/>
            <person name="Satake H."/>
            <person name="Nakayama K."/>
        </authorList>
    </citation>
    <scope>NUCLEOTIDE SEQUENCE</scope>
</reference>
<accession>A0A699KBH4</accession>
<dbReference type="AlphaFoldDB" id="A0A699KBH4"/>
<name>A0A699KBH4_TANCI</name>
<evidence type="ECO:0000256" key="1">
    <source>
        <dbReference type="SAM" id="MobiDB-lite"/>
    </source>
</evidence>